<comment type="caution">
    <text evidence="3">The sequence shown here is derived from an EMBL/GenBank/DDBJ whole genome shotgun (WGS) entry which is preliminary data.</text>
</comment>
<evidence type="ECO:0000256" key="1">
    <source>
        <dbReference type="SAM" id="Phobius"/>
    </source>
</evidence>
<feature type="domain" description="SPOR" evidence="2">
    <location>
        <begin position="61"/>
        <end position="136"/>
    </location>
</feature>
<sequence length="264" mass="30255">MVYAKEENKKNVKISLKKAVLLLFLSIFVSVLIGFLITQFLIRPYLSKIGSSTKYSYSLKMPQLNYYLVKIGEYDNERDADYNLNLLIMKGIYGESIKSNDKYILSVGYFIDKDEANNLSLKLNKSGIISSVVINNGPIYEISYEENSKDDVKTALDNINSFYNNLSHLSELSYKIAFGIASEKDIDETELYFKKYSEVPYNIRSDNNLKKIVESTMAINGHILNNFKDIKTSFELNDGNAYGLTQKLFIDSIMEYYSKMSSLK</sequence>
<evidence type="ECO:0000259" key="2">
    <source>
        <dbReference type="PROSITE" id="PS51724"/>
    </source>
</evidence>
<evidence type="ECO:0000313" key="4">
    <source>
        <dbReference type="Proteomes" id="UP000215301"/>
    </source>
</evidence>
<reference evidence="3 4" key="1">
    <citation type="submission" date="2017-06" db="EMBL/GenBank/DDBJ databases">
        <title>Isolation and characterization of a thermophilic and butanogenic Thermoanaerobacterium thermosaccharolyticum M5 capable of efficient degradation of hemicellulose.</title>
        <authorList>
            <person name="Xin F."/>
            <person name="Jiang Y."/>
        </authorList>
    </citation>
    <scope>NUCLEOTIDE SEQUENCE [LARGE SCALE GENOMIC DNA]</scope>
    <source>
        <strain evidence="3 4">M5</strain>
    </source>
</reference>
<protein>
    <submittedName>
        <fullName evidence="3">Sporulation protein</fullName>
    </submittedName>
</protein>
<dbReference type="AlphaFoldDB" id="A0A231VM96"/>
<feature type="transmembrane region" description="Helical" evidence="1">
    <location>
        <begin position="20"/>
        <end position="42"/>
    </location>
</feature>
<evidence type="ECO:0000313" key="3">
    <source>
        <dbReference type="EMBL" id="OXT09310.1"/>
    </source>
</evidence>
<proteinExistence type="predicted"/>
<keyword evidence="1" id="KW-1133">Transmembrane helix</keyword>
<dbReference type="EMBL" id="NKHD01000004">
    <property type="protein sequence ID" value="OXT09310.1"/>
    <property type="molecule type" value="Genomic_DNA"/>
</dbReference>
<dbReference type="RefSeq" id="WP_094043438.1">
    <property type="nucleotide sequence ID" value="NZ_NKHD01000004.1"/>
</dbReference>
<organism evidence="3 4">
    <name type="scientific">Thermoanaerobacterium thermosaccharolyticum</name>
    <name type="common">Clostridium thermosaccharolyticum</name>
    <dbReference type="NCBI Taxonomy" id="1517"/>
    <lineage>
        <taxon>Bacteria</taxon>
        <taxon>Bacillati</taxon>
        <taxon>Bacillota</taxon>
        <taxon>Clostridia</taxon>
        <taxon>Thermoanaerobacterales</taxon>
        <taxon>Thermoanaerobacteraceae</taxon>
        <taxon>Thermoanaerobacterium</taxon>
    </lineage>
</organism>
<dbReference type="GO" id="GO:0042834">
    <property type="term" value="F:peptidoglycan binding"/>
    <property type="evidence" value="ECO:0007669"/>
    <property type="project" value="InterPro"/>
</dbReference>
<dbReference type="SUPFAM" id="SSF110997">
    <property type="entry name" value="Sporulation related repeat"/>
    <property type="match status" value="1"/>
</dbReference>
<dbReference type="Proteomes" id="UP000215301">
    <property type="component" value="Unassembled WGS sequence"/>
</dbReference>
<accession>A0A231VM96</accession>
<gene>
    <name evidence="3" type="ORF">CE561_01300</name>
</gene>
<dbReference type="InterPro" id="IPR007730">
    <property type="entry name" value="SPOR-like_dom"/>
</dbReference>
<dbReference type="Pfam" id="PF05036">
    <property type="entry name" value="SPOR"/>
    <property type="match status" value="1"/>
</dbReference>
<dbReference type="PROSITE" id="PS51724">
    <property type="entry name" value="SPOR"/>
    <property type="match status" value="1"/>
</dbReference>
<keyword evidence="1" id="KW-0812">Transmembrane</keyword>
<keyword evidence="1" id="KW-0472">Membrane</keyword>
<name>A0A231VM96_THETR</name>
<dbReference type="InterPro" id="IPR036680">
    <property type="entry name" value="SPOR-like_sf"/>
</dbReference>